<feature type="signal peptide" evidence="1">
    <location>
        <begin position="1"/>
        <end position="20"/>
    </location>
</feature>
<sequence length="162" mass="17983">MKRIAAVLFVSILFVFSSCSQQNAIETRQVQYRHICDALFNKYQLQIIDTAFGANFSYHNGATNITGKAAAKAYYTAFFTSFSNGQLEILEMYEQGDKVISRWLFTGFHTSAYQGISATGVRVTVEGVSIARIAGNLLTEERVYMNDLALLQQIGGVAVIKK</sequence>
<organism evidence="2 3">
    <name type="scientific">Limnovirga soli</name>
    <dbReference type="NCBI Taxonomy" id="2656915"/>
    <lineage>
        <taxon>Bacteria</taxon>
        <taxon>Pseudomonadati</taxon>
        <taxon>Bacteroidota</taxon>
        <taxon>Chitinophagia</taxon>
        <taxon>Chitinophagales</taxon>
        <taxon>Chitinophagaceae</taxon>
        <taxon>Limnovirga</taxon>
    </lineage>
</organism>
<evidence type="ECO:0000313" key="3">
    <source>
        <dbReference type="Proteomes" id="UP000598971"/>
    </source>
</evidence>
<protein>
    <recommendedName>
        <fullName evidence="4">Ester cyclase</fullName>
    </recommendedName>
</protein>
<dbReference type="PROSITE" id="PS51257">
    <property type="entry name" value="PROKAR_LIPOPROTEIN"/>
    <property type="match status" value="1"/>
</dbReference>
<name>A0A8J8JTM4_9BACT</name>
<dbReference type="Gene3D" id="3.10.450.50">
    <property type="match status" value="1"/>
</dbReference>
<proteinExistence type="predicted"/>
<dbReference type="GO" id="GO:0030638">
    <property type="term" value="P:polyketide metabolic process"/>
    <property type="evidence" value="ECO:0007669"/>
    <property type="project" value="InterPro"/>
</dbReference>
<keyword evidence="3" id="KW-1185">Reference proteome</keyword>
<accession>A0A8J8JTM4</accession>
<dbReference type="PANTHER" id="PTHR38436">
    <property type="entry name" value="POLYKETIDE CYCLASE SNOAL-LIKE DOMAIN"/>
    <property type="match status" value="1"/>
</dbReference>
<dbReference type="Proteomes" id="UP000598971">
    <property type="component" value="Unassembled WGS sequence"/>
</dbReference>
<evidence type="ECO:0000313" key="2">
    <source>
        <dbReference type="EMBL" id="NNV54754.1"/>
    </source>
</evidence>
<reference evidence="2" key="1">
    <citation type="submission" date="2019-10" db="EMBL/GenBank/DDBJ databases">
        <title>Draft genome sequence of Panacibacter sp. KCS-6.</title>
        <authorList>
            <person name="Yim K.J."/>
        </authorList>
    </citation>
    <scope>NUCLEOTIDE SEQUENCE</scope>
    <source>
        <strain evidence="2">KCS-6</strain>
    </source>
</reference>
<evidence type="ECO:0008006" key="4">
    <source>
        <dbReference type="Google" id="ProtNLM"/>
    </source>
</evidence>
<gene>
    <name evidence="2" type="ORF">GD597_04710</name>
</gene>
<comment type="caution">
    <text evidence="2">The sequence shown here is derived from an EMBL/GenBank/DDBJ whole genome shotgun (WGS) entry which is preliminary data.</text>
</comment>
<feature type="chain" id="PRO_5035235807" description="Ester cyclase" evidence="1">
    <location>
        <begin position="21"/>
        <end position="162"/>
    </location>
</feature>
<dbReference type="EMBL" id="WHPF01000003">
    <property type="protein sequence ID" value="NNV54754.1"/>
    <property type="molecule type" value="Genomic_DNA"/>
</dbReference>
<evidence type="ECO:0000256" key="1">
    <source>
        <dbReference type="SAM" id="SignalP"/>
    </source>
</evidence>
<dbReference type="InterPro" id="IPR032710">
    <property type="entry name" value="NTF2-like_dom_sf"/>
</dbReference>
<dbReference type="SUPFAM" id="SSF54427">
    <property type="entry name" value="NTF2-like"/>
    <property type="match status" value="1"/>
</dbReference>
<dbReference type="PANTHER" id="PTHR38436:SF1">
    <property type="entry name" value="ESTER CYCLASE"/>
    <property type="match status" value="1"/>
</dbReference>
<dbReference type="AlphaFoldDB" id="A0A8J8JTM4"/>
<dbReference type="Pfam" id="PF07366">
    <property type="entry name" value="SnoaL"/>
    <property type="match status" value="1"/>
</dbReference>
<keyword evidence="1" id="KW-0732">Signal</keyword>
<dbReference type="RefSeq" id="WP_171606679.1">
    <property type="nucleotide sequence ID" value="NZ_WHPF01000003.1"/>
</dbReference>
<dbReference type="InterPro" id="IPR009959">
    <property type="entry name" value="Cyclase_SnoaL-like"/>
</dbReference>